<protein>
    <submittedName>
        <fullName evidence="1">Uncharacterized protein</fullName>
    </submittedName>
</protein>
<evidence type="ECO:0000313" key="1">
    <source>
        <dbReference type="EMBL" id="KAA1010756.1"/>
    </source>
</evidence>
<organism evidence="1 2">
    <name type="scientific">Paraburkholderia panacisoli</name>
    <dbReference type="NCBI Taxonomy" id="2603818"/>
    <lineage>
        <taxon>Bacteria</taxon>
        <taxon>Pseudomonadati</taxon>
        <taxon>Pseudomonadota</taxon>
        <taxon>Betaproteobacteria</taxon>
        <taxon>Burkholderiales</taxon>
        <taxon>Burkholderiaceae</taxon>
        <taxon>Paraburkholderia</taxon>
    </lineage>
</organism>
<comment type="caution">
    <text evidence="1">The sequence shown here is derived from an EMBL/GenBank/DDBJ whole genome shotgun (WGS) entry which is preliminary data.</text>
</comment>
<dbReference type="AlphaFoldDB" id="A0A5B0H6H6"/>
<dbReference type="Proteomes" id="UP000325273">
    <property type="component" value="Unassembled WGS sequence"/>
</dbReference>
<name>A0A5B0H6H6_9BURK</name>
<dbReference type="EMBL" id="VTUZ01000011">
    <property type="protein sequence ID" value="KAA1010756.1"/>
    <property type="molecule type" value="Genomic_DNA"/>
</dbReference>
<dbReference type="RefSeq" id="WP_149671228.1">
    <property type="nucleotide sequence ID" value="NZ_VTUZ01000011.1"/>
</dbReference>
<gene>
    <name evidence="1" type="ORF">FVF58_17985</name>
</gene>
<accession>A0A5B0H6H6</accession>
<sequence length="123" mass="13295">MANNEYTLSHQDVVKAIIIDQNIHEGFWTLNVNFNVAASHAPRVPDPSLTVTIKGIGIMRAPPTDPFAVDAALINPTPPQPVEGTVHVTSAVNGTHGNGMQFCRDVYRNVAIQSPIKAPFKRG</sequence>
<evidence type="ECO:0000313" key="2">
    <source>
        <dbReference type="Proteomes" id="UP000325273"/>
    </source>
</evidence>
<proteinExistence type="predicted"/>
<keyword evidence="2" id="KW-1185">Reference proteome</keyword>
<reference evidence="1 2" key="1">
    <citation type="submission" date="2019-08" db="EMBL/GenBank/DDBJ databases">
        <title>Paraburkholderia sp. DCY113.</title>
        <authorList>
            <person name="Kang J."/>
        </authorList>
    </citation>
    <scope>NUCLEOTIDE SEQUENCE [LARGE SCALE GENOMIC DNA]</scope>
    <source>
        <strain evidence="1 2">DCY113</strain>
    </source>
</reference>